<evidence type="ECO:0000256" key="2">
    <source>
        <dbReference type="ARBA" id="ARBA00001947"/>
    </source>
</evidence>
<evidence type="ECO:0000256" key="8">
    <source>
        <dbReference type="ARBA" id="ARBA00023211"/>
    </source>
</evidence>
<organism evidence="11 12">
    <name type="scientific">Falsibacillus pallidus</name>
    <dbReference type="NCBI Taxonomy" id="493781"/>
    <lineage>
        <taxon>Bacteria</taxon>
        <taxon>Bacillati</taxon>
        <taxon>Bacillota</taxon>
        <taxon>Bacilli</taxon>
        <taxon>Bacillales</taxon>
        <taxon>Bacillaceae</taxon>
        <taxon>Falsibacillus</taxon>
    </lineage>
</organism>
<evidence type="ECO:0000313" key="12">
    <source>
        <dbReference type="Proteomes" id="UP000255326"/>
    </source>
</evidence>
<dbReference type="RefSeq" id="WP_114745961.1">
    <property type="nucleotide sequence ID" value="NZ_QQAY01000007.1"/>
</dbReference>
<gene>
    <name evidence="11" type="ORF">DFR59_10782</name>
</gene>
<reference evidence="11 12" key="1">
    <citation type="submission" date="2018-07" db="EMBL/GenBank/DDBJ databases">
        <title>Genomic Encyclopedia of Type Strains, Phase IV (KMG-IV): sequencing the most valuable type-strain genomes for metagenomic binning, comparative biology and taxonomic classification.</title>
        <authorList>
            <person name="Goeker M."/>
        </authorList>
    </citation>
    <scope>NUCLEOTIDE SEQUENCE [LARGE SCALE GENOMIC DNA]</scope>
    <source>
        <strain evidence="11 12">DSM 25281</strain>
    </source>
</reference>
<keyword evidence="10" id="KW-0119">Carbohydrate metabolism</keyword>
<keyword evidence="5" id="KW-0479">Metal-binding</keyword>
<sequence length="237" mass="25909">MQDKTITISPSIMCADLLNLEKSVREIESAGIDTLHIDIIDGSFSPSMPLGIDTVKQLRKITNMNFDVHIMANDNEFFIQEMIDIGVEQITFHIESSVHIDRYINLIRNSGAKVGIALNPATPLSALDYVLPQCDTVLLMLINPGFATDKAEKQIAYAVKKVRDLHQTIQEAGLKTRIEVDGRVSLDTIPALVEAGADFLVAGSTSLFVKGNSLAENKQIMDKKISEGISLGEAVRG</sequence>
<evidence type="ECO:0000313" key="11">
    <source>
        <dbReference type="EMBL" id="RDI41628.1"/>
    </source>
</evidence>
<dbReference type="EMBL" id="QQAY01000007">
    <property type="protein sequence ID" value="RDI41628.1"/>
    <property type="molecule type" value="Genomic_DNA"/>
</dbReference>
<dbReference type="NCBIfam" id="NF004076">
    <property type="entry name" value="PRK05581.1-4"/>
    <property type="match status" value="1"/>
</dbReference>
<dbReference type="FunFam" id="3.20.20.70:FF:000191">
    <property type="entry name" value="ribulose-phosphate 3-epimerase isoform X2"/>
    <property type="match status" value="1"/>
</dbReference>
<proteinExistence type="predicted"/>
<dbReference type="GO" id="GO:0016857">
    <property type="term" value="F:racemase and epimerase activity, acting on carbohydrates and derivatives"/>
    <property type="evidence" value="ECO:0007669"/>
    <property type="project" value="InterPro"/>
</dbReference>
<dbReference type="CDD" id="cd00429">
    <property type="entry name" value="RPE"/>
    <property type="match status" value="1"/>
</dbReference>
<name>A0A370GCW0_9BACI</name>
<comment type="cofactor">
    <cofactor evidence="1">
        <name>Mn(2+)</name>
        <dbReference type="ChEBI" id="CHEBI:29035"/>
    </cofactor>
</comment>
<dbReference type="SUPFAM" id="SSF51366">
    <property type="entry name" value="Ribulose-phoshate binding barrel"/>
    <property type="match status" value="1"/>
</dbReference>
<accession>A0A370GCW0</accession>
<keyword evidence="7" id="KW-0408">Iron</keyword>
<dbReference type="PANTHER" id="PTHR11749">
    <property type="entry name" value="RIBULOSE-5-PHOSPHATE-3-EPIMERASE"/>
    <property type="match status" value="1"/>
</dbReference>
<keyword evidence="9" id="KW-0413">Isomerase</keyword>
<keyword evidence="8" id="KW-0464">Manganese</keyword>
<dbReference type="GO" id="GO:0046496">
    <property type="term" value="P:nicotinamide nucleotide metabolic process"/>
    <property type="evidence" value="ECO:0007669"/>
    <property type="project" value="UniProtKB-ARBA"/>
</dbReference>
<dbReference type="Pfam" id="PF00834">
    <property type="entry name" value="Ribul_P_3_epim"/>
    <property type="match status" value="1"/>
</dbReference>
<evidence type="ECO:0000256" key="9">
    <source>
        <dbReference type="ARBA" id="ARBA00023235"/>
    </source>
</evidence>
<dbReference type="OrthoDB" id="1677561at2"/>
<comment type="caution">
    <text evidence="11">The sequence shown here is derived from an EMBL/GenBank/DDBJ whole genome shotgun (WGS) entry which is preliminary data.</text>
</comment>
<dbReference type="InterPro" id="IPR013785">
    <property type="entry name" value="Aldolase_TIM"/>
</dbReference>
<dbReference type="AlphaFoldDB" id="A0A370GCW0"/>
<evidence type="ECO:0000256" key="6">
    <source>
        <dbReference type="ARBA" id="ARBA00022833"/>
    </source>
</evidence>
<dbReference type="GO" id="GO:0046872">
    <property type="term" value="F:metal ion binding"/>
    <property type="evidence" value="ECO:0007669"/>
    <property type="project" value="UniProtKB-KW"/>
</dbReference>
<dbReference type="Proteomes" id="UP000255326">
    <property type="component" value="Unassembled WGS sequence"/>
</dbReference>
<evidence type="ECO:0000256" key="1">
    <source>
        <dbReference type="ARBA" id="ARBA00001936"/>
    </source>
</evidence>
<dbReference type="InterPro" id="IPR000056">
    <property type="entry name" value="Ribul_P_3_epim-like"/>
</dbReference>
<dbReference type="Gene3D" id="3.20.20.70">
    <property type="entry name" value="Aldolase class I"/>
    <property type="match status" value="1"/>
</dbReference>
<comment type="cofactor">
    <cofactor evidence="2">
        <name>Zn(2+)</name>
        <dbReference type="ChEBI" id="CHEBI:29105"/>
    </cofactor>
</comment>
<evidence type="ECO:0000256" key="4">
    <source>
        <dbReference type="ARBA" id="ARBA00011738"/>
    </source>
</evidence>
<comment type="subunit">
    <text evidence="4">Homodimer.</text>
</comment>
<dbReference type="InterPro" id="IPR011060">
    <property type="entry name" value="RibuloseP-bd_barrel"/>
</dbReference>
<dbReference type="GO" id="GO:0006091">
    <property type="term" value="P:generation of precursor metabolites and energy"/>
    <property type="evidence" value="ECO:0007669"/>
    <property type="project" value="UniProtKB-ARBA"/>
</dbReference>
<evidence type="ECO:0000256" key="3">
    <source>
        <dbReference type="ARBA" id="ARBA00001954"/>
    </source>
</evidence>
<dbReference type="GO" id="GO:0005975">
    <property type="term" value="P:carbohydrate metabolic process"/>
    <property type="evidence" value="ECO:0007669"/>
    <property type="project" value="InterPro"/>
</dbReference>
<evidence type="ECO:0000256" key="10">
    <source>
        <dbReference type="ARBA" id="ARBA00023277"/>
    </source>
</evidence>
<evidence type="ECO:0000256" key="7">
    <source>
        <dbReference type="ARBA" id="ARBA00023004"/>
    </source>
</evidence>
<comment type="cofactor">
    <cofactor evidence="3">
        <name>Fe(2+)</name>
        <dbReference type="ChEBI" id="CHEBI:29033"/>
    </cofactor>
</comment>
<evidence type="ECO:0000256" key="5">
    <source>
        <dbReference type="ARBA" id="ARBA00022723"/>
    </source>
</evidence>
<protein>
    <submittedName>
        <fullName evidence="11">Ribulose-phosphate 3-epimerase</fullName>
    </submittedName>
</protein>
<dbReference type="GO" id="GO:1901135">
    <property type="term" value="P:carbohydrate derivative metabolic process"/>
    <property type="evidence" value="ECO:0007669"/>
    <property type="project" value="UniProtKB-ARBA"/>
</dbReference>
<dbReference type="GO" id="GO:0006163">
    <property type="term" value="P:purine nucleotide metabolic process"/>
    <property type="evidence" value="ECO:0007669"/>
    <property type="project" value="UniProtKB-ARBA"/>
</dbReference>
<keyword evidence="6" id="KW-0862">Zinc</keyword>
<keyword evidence="12" id="KW-1185">Reference proteome</keyword>